<dbReference type="RefSeq" id="WP_123200148.1">
    <property type="nucleotide sequence ID" value="NZ_RJMB01000003.1"/>
</dbReference>
<sequence>MTSPEVSPSHSGRRGVDGRTLRAQRTRAAIVNANMDLMMEGNLRPTGAEVAKRAGVSLRALWSHFPDREALFAAAGEKTLEVQYAHYEPVPADQPLEDRVRDFCHQRATMLESIAGASRAAQTRLPFSEQLRRNRARHNERLRAEIAETFAPEIVSAGADSDELVNALLIACNWPAWSGSRDDLGLTVEEATAVMERTVLSLLHHHPSRTSGD</sequence>
<feature type="DNA-binding region" description="H-T-H motif" evidence="2">
    <location>
        <begin position="46"/>
        <end position="65"/>
    </location>
</feature>
<protein>
    <submittedName>
        <fullName evidence="5">TetR/AcrR family transcriptional regulator</fullName>
    </submittedName>
</protein>
<comment type="caution">
    <text evidence="5">The sequence shown here is derived from an EMBL/GenBank/DDBJ whole genome shotgun (WGS) entry which is preliminary data.</text>
</comment>
<feature type="region of interest" description="Disordered" evidence="3">
    <location>
        <begin position="1"/>
        <end position="21"/>
    </location>
</feature>
<dbReference type="GO" id="GO:0003677">
    <property type="term" value="F:DNA binding"/>
    <property type="evidence" value="ECO:0007669"/>
    <property type="project" value="UniProtKB-UniRule"/>
</dbReference>
<dbReference type="InterPro" id="IPR001647">
    <property type="entry name" value="HTH_TetR"/>
</dbReference>
<dbReference type="PROSITE" id="PS50977">
    <property type="entry name" value="HTH_TETR_2"/>
    <property type="match status" value="1"/>
</dbReference>
<evidence type="ECO:0000313" key="5">
    <source>
        <dbReference type="EMBL" id="RNL86623.1"/>
    </source>
</evidence>
<evidence type="ECO:0000256" key="2">
    <source>
        <dbReference type="PROSITE-ProRule" id="PRU00335"/>
    </source>
</evidence>
<dbReference type="Proteomes" id="UP000269198">
    <property type="component" value="Unassembled WGS sequence"/>
</dbReference>
<proteinExistence type="predicted"/>
<keyword evidence="1 2" id="KW-0238">DNA-binding</keyword>
<accession>A0A3N0EFI0</accession>
<dbReference type="SUPFAM" id="SSF46689">
    <property type="entry name" value="Homeodomain-like"/>
    <property type="match status" value="1"/>
</dbReference>
<reference evidence="5 6" key="1">
    <citation type="submission" date="2018-11" db="EMBL/GenBank/DDBJ databases">
        <title>The genome draft of YIM 96095.</title>
        <authorList>
            <person name="Tang S.-K."/>
            <person name="Chunyu W.-X."/>
            <person name="Feng Y.-Z."/>
        </authorList>
    </citation>
    <scope>NUCLEOTIDE SEQUENCE [LARGE SCALE GENOMIC DNA]</scope>
    <source>
        <strain evidence="5 6">YIM 96095</strain>
    </source>
</reference>
<evidence type="ECO:0000259" key="4">
    <source>
        <dbReference type="PROSITE" id="PS50977"/>
    </source>
</evidence>
<organism evidence="5 6">
    <name type="scientific">Halostreptopolyspora alba</name>
    <dbReference type="NCBI Taxonomy" id="2487137"/>
    <lineage>
        <taxon>Bacteria</taxon>
        <taxon>Bacillati</taxon>
        <taxon>Actinomycetota</taxon>
        <taxon>Actinomycetes</taxon>
        <taxon>Streptosporangiales</taxon>
        <taxon>Nocardiopsidaceae</taxon>
        <taxon>Halostreptopolyspora</taxon>
    </lineage>
</organism>
<name>A0A3N0EFI0_9ACTN</name>
<evidence type="ECO:0000256" key="1">
    <source>
        <dbReference type="ARBA" id="ARBA00023125"/>
    </source>
</evidence>
<dbReference type="Pfam" id="PF00440">
    <property type="entry name" value="TetR_N"/>
    <property type="match status" value="1"/>
</dbReference>
<dbReference type="EMBL" id="RJMB01000003">
    <property type="protein sequence ID" value="RNL86623.1"/>
    <property type="molecule type" value="Genomic_DNA"/>
</dbReference>
<feature type="compositionally biased region" description="Polar residues" evidence="3">
    <location>
        <begin position="1"/>
        <end position="10"/>
    </location>
</feature>
<feature type="domain" description="HTH tetR-type" evidence="4">
    <location>
        <begin position="24"/>
        <end position="83"/>
    </location>
</feature>
<dbReference type="Gene3D" id="1.10.357.10">
    <property type="entry name" value="Tetracycline Repressor, domain 2"/>
    <property type="match status" value="1"/>
</dbReference>
<evidence type="ECO:0000256" key="3">
    <source>
        <dbReference type="SAM" id="MobiDB-lite"/>
    </source>
</evidence>
<dbReference type="InterPro" id="IPR009057">
    <property type="entry name" value="Homeodomain-like_sf"/>
</dbReference>
<gene>
    <name evidence="5" type="ORF">EFW17_05420</name>
</gene>
<dbReference type="AlphaFoldDB" id="A0A3N0EFI0"/>
<evidence type="ECO:0000313" key="6">
    <source>
        <dbReference type="Proteomes" id="UP000269198"/>
    </source>
</evidence>
<dbReference type="OrthoDB" id="8688418at2"/>
<keyword evidence="6" id="KW-1185">Reference proteome</keyword>